<organism evidence="1">
    <name type="scientific">Arundo donax</name>
    <name type="common">Giant reed</name>
    <name type="synonym">Donax arundinaceus</name>
    <dbReference type="NCBI Taxonomy" id="35708"/>
    <lineage>
        <taxon>Eukaryota</taxon>
        <taxon>Viridiplantae</taxon>
        <taxon>Streptophyta</taxon>
        <taxon>Embryophyta</taxon>
        <taxon>Tracheophyta</taxon>
        <taxon>Spermatophyta</taxon>
        <taxon>Magnoliopsida</taxon>
        <taxon>Liliopsida</taxon>
        <taxon>Poales</taxon>
        <taxon>Poaceae</taxon>
        <taxon>PACMAD clade</taxon>
        <taxon>Arundinoideae</taxon>
        <taxon>Arundineae</taxon>
        <taxon>Arundo</taxon>
    </lineage>
</organism>
<reference evidence="1" key="2">
    <citation type="journal article" date="2015" name="Data Brief">
        <title>Shoot transcriptome of the giant reed, Arundo donax.</title>
        <authorList>
            <person name="Barrero R.A."/>
            <person name="Guerrero F.D."/>
            <person name="Moolhuijzen P."/>
            <person name="Goolsby J.A."/>
            <person name="Tidwell J."/>
            <person name="Bellgard S.E."/>
            <person name="Bellgard M.I."/>
        </authorList>
    </citation>
    <scope>NUCLEOTIDE SEQUENCE</scope>
    <source>
        <tissue evidence="1">Shoot tissue taken approximately 20 cm above the soil surface</tissue>
    </source>
</reference>
<sequence length="42" mass="5217">MTLDQVVINHPRPLMYPRYYHRLVQMERNCFCMTVSCLNTRW</sequence>
<protein>
    <submittedName>
        <fullName evidence="1">Uncharacterized protein</fullName>
    </submittedName>
</protein>
<dbReference type="EMBL" id="GBRH01166309">
    <property type="protein sequence ID" value="JAE31587.1"/>
    <property type="molecule type" value="Transcribed_RNA"/>
</dbReference>
<proteinExistence type="predicted"/>
<dbReference type="AlphaFoldDB" id="A0A0A9H498"/>
<evidence type="ECO:0000313" key="1">
    <source>
        <dbReference type="EMBL" id="JAE31587.1"/>
    </source>
</evidence>
<name>A0A0A9H498_ARUDO</name>
<reference evidence="1" key="1">
    <citation type="submission" date="2014-09" db="EMBL/GenBank/DDBJ databases">
        <authorList>
            <person name="Magalhaes I.L.F."/>
            <person name="Oliveira U."/>
            <person name="Santos F.R."/>
            <person name="Vidigal T.H.D.A."/>
            <person name="Brescovit A.D."/>
            <person name="Santos A.J."/>
        </authorList>
    </citation>
    <scope>NUCLEOTIDE SEQUENCE</scope>
    <source>
        <tissue evidence="1">Shoot tissue taken approximately 20 cm above the soil surface</tissue>
    </source>
</reference>
<accession>A0A0A9H498</accession>